<reference evidence="3 4" key="1">
    <citation type="submission" date="2018-06" db="EMBL/GenBank/DDBJ databases">
        <authorList>
            <consortium name="Pathogen Informatics"/>
            <person name="Doyle S."/>
        </authorList>
    </citation>
    <scope>NUCLEOTIDE SEQUENCE [LARGE SCALE GENOMIC DNA]</scope>
    <source>
        <strain evidence="3 4">NCTC9077</strain>
    </source>
</reference>
<dbReference type="GO" id="GO:0009099">
    <property type="term" value="P:L-valine biosynthetic process"/>
    <property type="evidence" value="ECO:0007669"/>
    <property type="project" value="TreeGrafter"/>
</dbReference>
<evidence type="ECO:0000259" key="2">
    <source>
        <dbReference type="Pfam" id="PF00205"/>
    </source>
</evidence>
<keyword evidence="3" id="KW-0436">Ligase</keyword>
<dbReference type="InterPro" id="IPR029035">
    <property type="entry name" value="DHS-like_NAD/FAD-binding_dom"/>
</dbReference>
<dbReference type="EMBL" id="UGCU01000001">
    <property type="protein sequence ID" value="STJ12852.1"/>
    <property type="molecule type" value="Genomic_DNA"/>
</dbReference>
<proteinExistence type="inferred from homology"/>
<dbReference type="AlphaFoldDB" id="A0A376VLX4"/>
<accession>A0A376VLX4</accession>
<dbReference type="PANTHER" id="PTHR18968">
    <property type="entry name" value="THIAMINE PYROPHOSPHATE ENZYMES"/>
    <property type="match status" value="1"/>
</dbReference>
<dbReference type="GO" id="GO:0016874">
    <property type="term" value="F:ligase activity"/>
    <property type="evidence" value="ECO:0007669"/>
    <property type="project" value="UniProtKB-KW"/>
</dbReference>
<dbReference type="InterPro" id="IPR045229">
    <property type="entry name" value="TPP_enz"/>
</dbReference>
<dbReference type="Gene3D" id="3.40.50.970">
    <property type="match status" value="1"/>
</dbReference>
<dbReference type="GO" id="GO:0000287">
    <property type="term" value="F:magnesium ion binding"/>
    <property type="evidence" value="ECO:0007669"/>
    <property type="project" value="InterPro"/>
</dbReference>
<gene>
    <name evidence="3" type="primary">gcl_4</name>
    <name evidence="3" type="ORF">NCTC9077_04625</name>
</gene>
<dbReference type="SUPFAM" id="SSF52467">
    <property type="entry name" value="DHS-like NAD/FAD-binding domain"/>
    <property type="match status" value="1"/>
</dbReference>
<dbReference type="SUPFAM" id="SSF52518">
    <property type="entry name" value="Thiamin diphosphate-binding fold (THDP-binding)"/>
    <property type="match status" value="1"/>
</dbReference>
<dbReference type="InterPro" id="IPR029061">
    <property type="entry name" value="THDP-binding"/>
</dbReference>
<dbReference type="GO" id="GO:0009097">
    <property type="term" value="P:isoleucine biosynthetic process"/>
    <property type="evidence" value="ECO:0007669"/>
    <property type="project" value="TreeGrafter"/>
</dbReference>
<name>A0A376VLX4_ECOLX</name>
<evidence type="ECO:0000256" key="1">
    <source>
        <dbReference type="ARBA" id="ARBA00007812"/>
    </source>
</evidence>
<evidence type="ECO:0000313" key="4">
    <source>
        <dbReference type="Proteomes" id="UP000254495"/>
    </source>
</evidence>
<dbReference type="EC" id="4.1.1.47" evidence="3"/>
<dbReference type="GO" id="GO:0009028">
    <property type="term" value="F:tartronate-semialdehyde synthase activity"/>
    <property type="evidence" value="ECO:0007669"/>
    <property type="project" value="UniProtKB-EC"/>
</dbReference>
<dbReference type="Pfam" id="PF00205">
    <property type="entry name" value="TPP_enzyme_M"/>
    <property type="match status" value="1"/>
</dbReference>
<feature type="domain" description="Thiamine pyrophosphate enzyme central" evidence="2">
    <location>
        <begin position="65"/>
        <end position="116"/>
    </location>
</feature>
<evidence type="ECO:0000313" key="3">
    <source>
        <dbReference type="EMBL" id="STJ12852.1"/>
    </source>
</evidence>
<dbReference type="Gene3D" id="3.40.50.1220">
    <property type="entry name" value="TPP-binding domain"/>
    <property type="match status" value="1"/>
</dbReference>
<protein>
    <submittedName>
        <fullName evidence="3">Glyoxylate carboligase (Tartronate-semialdehyde synthase)</fullName>
        <ecNumber evidence="3">4.1.1.47</ecNumber>
    </submittedName>
</protein>
<dbReference type="CDD" id="cd07035">
    <property type="entry name" value="TPP_PYR_POX_like"/>
    <property type="match status" value="1"/>
</dbReference>
<sequence>MAVTVREAALVPRVLQQAFHLMRSGRPGPVLVDLPFDVQVAEIEFDPDMYEPLPVYKPAASRMQIEKAVEMLIQAERPVIVAGGGVINADAAALLQQFAELTSVPVIPTLMGWGCNPG</sequence>
<dbReference type="GO" id="GO:0005948">
    <property type="term" value="C:acetolactate synthase complex"/>
    <property type="evidence" value="ECO:0007669"/>
    <property type="project" value="TreeGrafter"/>
</dbReference>
<dbReference type="PANTHER" id="PTHR18968:SF14">
    <property type="entry name" value="GLYOXYLATE CARBOLIGASE"/>
    <property type="match status" value="1"/>
</dbReference>
<dbReference type="Proteomes" id="UP000254495">
    <property type="component" value="Unassembled WGS sequence"/>
</dbReference>
<dbReference type="GO" id="GO:0050660">
    <property type="term" value="F:flavin adenine dinucleotide binding"/>
    <property type="evidence" value="ECO:0007669"/>
    <property type="project" value="TreeGrafter"/>
</dbReference>
<keyword evidence="3" id="KW-0456">Lyase</keyword>
<dbReference type="InterPro" id="IPR012000">
    <property type="entry name" value="Thiamin_PyroP_enz_cen_dom"/>
</dbReference>
<organism evidence="3 4">
    <name type="scientific">Escherichia coli</name>
    <dbReference type="NCBI Taxonomy" id="562"/>
    <lineage>
        <taxon>Bacteria</taxon>
        <taxon>Pseudomonadati</taxon>
        <taxon>Pseudomonadota</taxon>
        <taxon>Gammaproteobacteria</taxon>
        <taxon>Enterobacterales</taxon>
        <taxon>Enterobacteriaceae</taxon>
        <taxon>Escherichia</taxon>
    </lineage>
</organism>
<comment type="similarity">
    <text evidence="1">Belongs to the TPP enzyme family.</text>
</comment>
<dbReference type="GO" id="GO:0030976">
    <property type="term" value="F:thiamine pyrophosphate binding"/>
    <property type="evidence" value="ECO:0007669"/>
    <property type="project" value="InterPro"/>
</dbReference>